<organism evidence="2">
    <name type="scientific">uncultured Phycisphaerae bacterium</name>
    <dbReference type="NCBI Taxonomy" id="904963"/>
    <lineage>
        <taxon>Bacteria</taxon>
        <taxon>Pseudomonadati</taxon>
        <taxon>Planctomycetota</taxon>
        <taxon>Phycisphaerae</taxon>
        <taxon>environmental samples</taxon>
    </lineage>
</organism>
<dbReference type="Pfam" id="PF00856">
    <property type="entry name" value="SET"/>
    <property type="match status" value="1"/>
</dbReference>
<protein>
    <recommendedName>
        <fullName evidence="1">SET domain-containing protein</fullName>
    </recommendedName>
</protein>
<gene>
    <name evidence="2" type="ORF">AVDCRST_MAG64-1255</name>
</gene>
<dbReference type="SMART" id="SM00317">
    <property type="entry name" value="SET"/>
    <property type="match status" value="1"/>
</dbReference>
<name>A0A6J4NMY8_9BACT</name>
<proteinExistence type="predicted"/>
<dbReference type="Gene3D" id="2.170.270.10">
    <property type="entry name" value="SET domain"/>
    <property type="match status" value="1"/>
</dbReference>
<reference evidence="2" key="1">
    <citation type="submission" date="2020-02" db="EMBL/GenBank/DDBJ databases">
        <authorList>
            <person name="Meier V. D."/>
        </authorList>
    </citation>
    <scope>NUCLEOTIDE SEQUENCE</scope>
    <source>
        <strain evidence="2">AVDCRST_MAG64</strain>
    </source>
</reference>
<accession>A0A6J4NMY8</accession>
<sequence length="151" mass="16856">MFHQSDAVEIRRVTNRGKGGRGVFARRDIAPDEVVERVPVVLIPRAQVFGPGEIARRSARISWYVFSWVSEKRDYVALSLGYGSIYNHSDAPNAKYRMHPPDVMEFFSLRAIRAGEEITVDYRGDEAGQTDVGFEVAAAPPQFVPHPPPSA</sequence>
<dbReference type="EMBL" id="CADCUQ010000290">
    <property type="protein sequence ID" value="CAA9392754.1"/>
    <property type="molecule type" value="Genomic_DNA"/>
</dbReference>
<evidence type="ECO:0000313" key="2">
    <source>
        <dbReference type="EMBL" id="CAA9392754.1"/>
    </source>
</evidence>
<dbReference type="PROSITE" id="PS50280">
    <property type="entry name" value="SET"/>
    <property type="match status" value="1"/>
</dbReference>
<feature type="domain" description="SET" evidence="1">
    <location>
        <begin position="6"/>
        <end position="123"/>
    </location>
</feature>
<dbReference type="InterPro" id="IPR001214">
    <property type="entry name" value="SET_dom"/>
</dbReference>
<evidence type="ECO:0000259" key="1">
    <source>
        <dbReference type="PROSITE" id="PS50280"/>
    </source>
</evidence>
<dbReference type="AlphaFoldDB" id="A0A6J4NMY8"/>
<dbReference type="GO" id="GO:0062122">
    <property type="term" value="F:histone H3K37 methyltransferase activity"/>
    <property type="evidence" value="ECO:0007669"/>
    <property type="project" value="InterPro"/>
</dbReference>
<dbReference type="InterPro" id="IPR009207">
    <property type="entry name" value="SET7_MeTrfase"/>
</dbReference>
<dbReference type="SUPFAM" id="SSF82199">
    <property type="entry name" value="SET domain"/>
    <property type="match status" value="1"/>
</dbReference>
<dbReference type="PIRSF" id="PIRSF022536">
    <property type="entry name" value="A612L_SET"/>
    <property type="match status" value="1"/>
</dbReference>
<dbReference type="InterPro" id="IPR046341">
    <property type="entry name" value="SET_dom_sf"/>
</dbReference>